<organism evidence="1">
    <name type="scientific">Ophidiomyces ophidiicola</name>
    <dbReference type="NCBI Taxonomy" id="1387563"/>
    <lineage>
        <taxon>Eukaryota</taxon>
        <taxon>Fungi</taxon>
        <taxon>Dikarya</taxon>
        <taxon>Ascomycota</taxon>
        <taxon>Pezizomycotina</taxon>
        <taxon>Eurotiomycetes</taxon>
        <taxon>Eurotiomycetidae</taxon>
        <taxon>Onygenales</taxon>
        <taxon>Onygenaceae</taxon>
        <taxon>Ophidiomyces</taxon>
    </lineage>
</organism>
<reference evidence="1" key="1">
    <citation type="journal article" date="2022" name="bioRxiv">
        <title>Population genetic analysis of Ophidiomyces ophidiicola, the causative agent of snake fungal disease, indicates recent introductions to the USA.</title>
        <authorList>
            <person name="Ladner J.T."/>
            <person name="Palmer J.M."/>
            <person name="Ettinger C.L."/>
            <person name="Stajich J.E."/>
            <person name="Farrell T.M."/>
            <person name="Glorioso B.M."/>
            <person name="Lawson B."/>
            <person name="Price S.J."/>
            <person name="Stengle A.G."/>
            <person name="Grear D.A."/>
            <person name="Lorch J.M."/>
        </authorList>
    </citation>
    <scope>NUCLEOTIDE SEQUENCE</scope>
    <source>
        <strain evidence="1">NWHC 24266-5</strain>
    </source>
</reference>
<evidence type="ECO:0000313" key="1">
    <source>
        <dbReference type="EMBL" id="KAI2393452.1"/>
    </source>
</evidence>
<comment type="caution">
    <text evidence="1">The sequence shown here is derived from an EMBL/GenBank/DDBJ whole genome shotgun (WGS) entry which is preliminary data.</text>
</comment>
<proteinExistence type="predicted"/>
<dbReference type="EMBL" id="JALBCA010000002">
    <property type="protein sequence ID" value="KAI2393452.1"/>
    <property type="molecule type" value="Genomic_DNA"/>
</dbReference>
<protein>
    <submittedName>
        <fullName evidence="1">Uncharacterized protein</fullName>
    </submittedName>
</protein>
<gene>
    <name evidence="1" type="ORF">LOY88_000052</name>
</gene>
<accession>A0ACB8V5H9</accession>
<sequence>MDDDFDFDLADIPAEELFALVDNAQSQSANSQPLQKSAVAAYPAPPDDNHGTRHILPPSARLIRNPISFGDTDARTLDAGVLDDGGKSLLLDAKPGFRNDIRADGASLTHEAKARNSLLNGTSGSVKEHAPLYNVPPELEDTASEEEMDIIHDGGKVNGNRETVDTVELMEQLEQLTRERERLYQELEAAKTESETRAGEIAIIRANQAKLEQGQSRQLLALRSARDEELEKHQAEIDALVMESKRLTTENQFLKQDLKEEAFRFNEMQQNRKAKSKVDDLAPTTPKKPKVLPLRDGFDDDELIASPTKSAGRRSKRGTPSAPGKRKRTIPDDSPIVPALQLSQSFESETLAAAEPPNAIHSEPVLDKKYSEDRALQLVQRILKHKTYPRKVSDLEAFADISFPSEPGKMFSSYILQATTTKPSQNFVVEYGKAVISLWARALKEKFYKPVSMLMSIVRFIITLDTTTIAPLLIADLVPVIEKSAYVNGVPRFTNSPVSHTNFGQVKQTPQKELYPLVNGTEALELLYLAANACSHTGGALQRAWRLICCDFILMMLNSYQPIKDIILILNLLSCSIFSTTFGPILNSPADQVANQNYLIDRIANLLQEQPSVDEGETPYTSWDIATLRYEAMSLLQEIAFSCPSPTPQQNYAARMIATHPSALARVFRAMHDELDSLYSYPPERELRAATVNGLTHLAYGVIMTFPDVVDLPTKLRGFPGAVQKHLVVLTRLAFSEGPVLEAGITDETVEMAHEMLEDTVNPQEAEALLEAFRPSKTLQRTLPDT</sequence>
<name>A0ACB8V5H9_9EURO</name>